<proteinExistence type="predicted"/>
<gene>
    <name evidence="2" type="ORF">HT102_10290</name>
</gene>
<evidence type="ECO:0000313" key="3">
    <source>
        <dbReference type="Proteomes" id="UP000642993"/>
    </source>
</evidence>
<dbReference type="AlphaFoldDB" id="A0A927JEG3"/>
<evidence type="ECO:0000256" key="1">
    <source>
        <dbReference type="SAM" id="MobiDB-lite"/>
    </source>
</evidence>
<dbReference type="RefSeq" id="WP_192039329.1">
    <property type="nucleotide sequence ID" value="NZ_JACYWE010000005.1"/>
</dbReference>
<dbReference type="EMBL" id="JACYWE010000005">
    <property type="protein sequence ID" value="MBD8506877.1"/>
    <property type="molecule type" value="Genomic_DNA"/>
</dbReference>
<accession>A0A927JEG3</accession>
<comment type="caution">
    <text evidence="2">The sequence shown here is derived from an EMBL/GenBank/DDBJ whole genome shotgun (WGS) entry which is preliminary data.</text>
</comment>
<reference evidence="2" key="1">
    <citation type="submission" date="2020-09" db="EMBL/GenBank/DDBJ databases">
        <title>Hoyosella lacisalsi sp. nov., a halotolerant actinobacterium isolated from soil of Lake Gudzhirganskoe.</title>
        <authorList>
            <person name="Yang Q."/>
            <person name="Guo P.Y."/>
            <person name="Liu S.W."/>
            <person name="Li F.N."/>
            <person name="Sun C.H."/>
        </authorList>
    </citation>
    <scope>NUCLEOTIDE SEQUENCE</scope>
    <source>
        <strain evidence="2">G463</strain>
    </source>
</reference>
<keyword evidence="3" id="KW-1185">Reference proteome</keyword>
<dbReference type="Proteomes" id="UP000642993">
    <property type="component" value="Unassembled WGS sequence"/>
</dbReference>
<name>A0A927JEG3_9ACTN</name>
<organism evidence="2 3">
    <name type="scientific">Lolliginicoccus lacisalsi</name>
    <dbReference type="NCBI Taxonomy" id="2742202"/>
    <lineage>
        <taxon>Bacteria</taxon>
        <taxon>Bacillati</taxon>
        <taxon>Actinomycetota</taxon>
        <taxon>Actinomycetes</taxon>
        <taxon>Mycobacteriales</taxon>
        <taxon>Hoyosellaceae</taxon>
        <taxon>Lolliginicoccus</taxon>
    </lineage>
</organism>
<protein>
    <submittedName>
        <fullName evidence="2">Uncharacterized protein</fullName>
    </submittedName>
</protein>
<sequence>MTGVSDDALAEAGETLTDTIDRWIDKLTAHATGSPAPGTPRWLRLWNARETGEGAAWWRQQLLARIAIADIAGVDPAPYIAQARAQGIDAAEIRIARNARAPHATRGATGSRRRRGSSADQLAIF</sequence>
<feature type="compositionally biased region" description="Low complexity" evidence="1">
    <location>
        <begin position="99"/>
        <end position="110"/>
    </location>
</feature>
<evidence type="ECO:0000313" key="2">
    <source>
        <dbReference type="EMBL" id="MBD8506877.1"/>
    </source>
</evidence>
<feature type="region of interest" description="Disordered" evidence="1">
    <location>
        <begin position="99"/>
        <end position="125"/>
    </location>
</feature>